<dbReference type="Pfam" id="PF13602">
    <property type="entry name" value="ADH_zinc_N_2"/>
    <property type="match status" value="1"/>
</dbReference>
<keyword evidence="3" id="KW-1185">Reference proteome</keyword>
<dbReference type="InterPro" id="IPR020843">
    <property type="entry name" value="ER"/>
</dbReference>
<dbReference type="InterPro" id="IPR036291">
    <property type="entry name" value="NAD(P)-bd_dom_sf"/>
</dbReference>
<dbReference type="SUPFAM" id="SSF50129">
    <property type="entry name" value="GroES-like"/>
    <property type="match status" value="1"/>
</dbReference>
<dbReference type="PANTHER" id="PTHR44013">
    <property type="entry name" value="ZINC-TYPE ALCOHOL DEHYDROGENASE-LIKE PROTEIN C16A3.02C"/>
    <property type="match status" value="1"/>
</dbReference>
<evidence type="ECO:0000313" key="3">
    <source>
        <dbReference type="Proteomes" id="UP000324760"/>
    </source>
</evidence>
<dbReference type="PANTHER" id="PTHR44013:SF1">
    <property type="entry name" value="ZINC-TYPE ALCOHOL DEHYDROGENASE-LIKE PROTEIN C16A3.02C"/>
    <property type="match status" value="1"/>
</dbReference>
<dbReference type="Proteomes" id="UP000324760">
    <property type="component" value="Chromosome"/>
</dbReference>
<dbReference type="Gene3D" id="3.90.180.10">
    <property type="entry name" value="Medium-chain alcohol dehydrogenases, catalytic domain"/>
    <property type="match status" value="1"/>
</dbReference>
<dbReference type="EMBL" id="CP043869">
    <property type="protein sequence ID" value="QEQ98212.1"/>
    <property type="molecule type" value="Genomic_DNA"/>
</dbReference>
<dbReference type="SMART" id="SM00829">
    <property type="entry name" value="PKS_ER"/>
    <property type="match status" value="1"/>
</dbReference>
<dbReference type="AlphaFoldDB" id="A0A5P1RGG2"/>
<organism evidence="2 3">
    <name type="scientific">Neptunomonas concharum</name>
    <dbReference type="NCBI Taxonomy" id="1031538"/>
    <lineage>
        <taxon>Bacteria</taxon>
        <taxon>Pseudomonadati</taxon>
        <taxon>Pseudomonadota</taxon>
        <taxon>Gammaproteobacteria</taxon>
        <taxon>Oceanospirillales</taxon>
        <taxon>Oceanospirillaceae</taxon>
        <taxon>Neptunomonas</taxon>
    </lineage>
</organism>
<proteinExistence type="predicted"/>
<evidence type="ECO:0000259" key="1">
    <source>
        <dbReference type="SMART" id="SM00829"/>
    </source>
</evidence>
<dbReference type="CDD" id="cd05289">
    <property type="entry name" value="MDR_like_2"/>
    <property type="match status" value="1"/>
</dbReference>
<feature type="domain" description="Enoyl reductase (ER)" evidence="1">
    <location>
        <begin position="10"/>
        <end position="310"/>
    </location>
</feature>
<dbReference type="Gene3D" id="3.40.50.720">
    <property type="entry name" value="NAD(P)-binding Rossmann-like Domain"/>
    <property type="match status" value="1"/>
</dbReference>
<evidence type="ECO:0000313" key="2">
    <source>
        <dbReference type="EMBL" id="QEQ98212.1"/>
    </source>
</evidence>
<dbReference type="InterPro" id="IPR013154">
    <property type="entry name" value="ADH-like_N"/>
</dbReference>
<sequence length="317" mass="32897">MKAIRIHAFGGPESLVYEDISEPQLKAGEVLVQTHTVGVNPIDWKTCSGGGAAPFIGDLPFVPGWEFSGHVIACGSDVSGFTSDDGVFGFVRFPEAAGCYAEQIAVPAEQISLLPPSVDLKLAGGLALAGLTAWQALFDKGALKPKQKVLIIAAAGGVGHLAVQLAKWKGAHVTGTASSSNHDFLTSIGCDEVLDYHQADSLSGDRRFDLIIDGVGGDTGIDAVEYLAEGGCLVTLPSVTKDAVIAAGQAKGKQVLPIRVEPNAQQLSILASLVAEGELKMHLATSYSLSEAAQAFKDIASGHTRGKVVLTVSQPTL</sequence>
<name>A0A5P1RGG2_9GAMM</name>
<dbReference type="OrthoDB" id="9785812at2"/>
<gene>
    <name evidence="2" type="ORF">F0U83_16665</name>
</gene>
<dbReference type="InterPro" id="IPR011032">
    <property type="entry name" value="GroES-like_sf"/>
</dbReference>
<dbReference type="RefSeq" id="WP_138985869.1">
    <property type="nucleotide sequence ID" value="NZ_CP043869.1"/>
</dbReference>
<dbReference type="KEGG" id="ncu:F0U83_16665"/>
<reference evidence="2 3" key="1">
    <citation type="journal article" date="2019" name="Biochem. Eng. J.">
        <title>Metabolic engineering of the marine bacteria Neptunomonas concharum for the production of acetoin and meso-2,3-butanediol from acetate.</title>
        <authorList>
            <person name="Li W."/>
            <person name="Pu N."/>
            <person name="Liu C.-X."/>
            <person name="Yuan Q.-P."/>
            <person name="Li Z.-J."/>
        </authorList>
    </citation>
    <scope>NUCLEOTIDE SEQUENCE [LARGE SCALE GENOMIC DNA]</scope>
    <source>
        <strain evidence="2 3">JCM17730</strain>
    </source>
</reference>
<accession>A0A5P1RGG2</accession>
<dbReference type="SUPFAM" id="SSF51735">
    <property type="entry name" value="NAD(P)-binding Rossmann-fold domains"/>
    <property type="match status" value="1"/>
</dbReference>
<dbReference type="GO" id="GO:0016491">
    <property type="term" value="F:oxidoreductase activity"/>
    <property type="evidence" value="ECO:0007669"/>
    <property type="project" value="InterPro"/>
</dbReference>
<dbReference type="Pfam" id="PF08240">
    <property type="entry name" value="ADH_N"/>
    <property type="match status" value="1"/>
</dbReference>
<dbReference type="InterPro" id="IPR052733">
    <property type="entry name" value="Chloroplast_QOR"/>
</dbReference>
<protein>
    <submittedName>
        <fullName evidence="2">NADP-dependent oxidoreductase</fullName>
    </submittedName>
</protein>